<dbReference type="InterPro" id="IPR050463">
    <property type="entry name" value="Gfo/Idh/MocA_oxidrdct_glycsds"/>
</dbReference>
<dbReference type="AlphaFoldDB" id="A0A381RY93"/>
<gene>
    <name evidence="4" type="ORF">METZ01_LOCUS48955</name>
</gene>
<dbReference type="GO" id="GO:0016491">
    <property type="term" value="F:oxidoreductase activity"/>
    <property type="evidence" value="ECO:0007669"/>
    <property type="project" value="UniProtKB-KW"/>
</dbReference>
<organism evidence="4">
    <name type="scientific">marine metagenome</name>
    <dbReference type="NCBI Taxonomy" id="408172"/>
    <lineage>
        <taxon>unclassified sequences</taxon>
        <taxon>metagenomes</taxon>
        <taxon>ecological metagenomes</taxon>
    </lineage>
</organism>
<dbReference type="InterPro" id="IPR000683">
    <property type="entry name" value="Gfo/Idh/MocA-like_OxRdtase_N"/>
</dbReference>
<feature type="region of interest" description="Disordered" evidence="2">
    <location>
        <begin position="1"/>
        <end position="25"/>
    </location>
</feature>
<evidence type="ECO:0000313" key="4">
    <source>
        <dbReference type="EMBL" id="SUZ96101.1"/>
    </source>
</evidence>
<protein>
    <recommendedName>
        <fullName evidence="3">Gfo/Idh/MocA-like oxidoreductase N-terminal domain-containing protein</fullName>
    </recommendedName>
</protein>
<keyword evidence="1" id="KW-0560">Oxidoreductase</keyword>
<dbReference type="EMBL" id="UINC01002382">
    <property type="protein sequence ID" value="SUZ96101.1"/>
    <property type="molecule type" value="Genomic_DNA"/>
</dbReference>
<dbReference type="GO" id="GO:0000166">
    <property type="term" value="F:nucleotide binding"/>
    <property type="evidence" value="ECO:0007669"/>
    <property type="project" value="InterPro"/>
</dbReference>
<accession>A0A381RY93</accession>
<reference evidence="4" key="1">
    <citation type="submission" date="2018-05" db="EMBL/GenBank/DDBJ databases">
        <authorList>
            <person name="Lanie J.A."/>
            <person name="Ng W.-L."/>
            <person name="Kazmierczak K.M."/>
            <person name="Andrzejewski T.M."/>
            <person name="Davidsen T.M."/>
            <person name="Wayne K.J."/>
            <person name="Tettelin H."/>
            <person name="Glass J.I."/>
            <person name="Rusch D."/>
            <person name="Podicherti R."/>
            <person name="Tsui H.-C.T."/>
            <person name="Winkler M.E."/>
        </authorList>
    </citation>
    <scope>NUCLEOTIDE SEQUENCE</scope>
</reference>
<evidence type="ECO:0000256" key="2">
    <source>
        <dbReference type="SAM" id="MobiDB-lite"/>
    </source>
</evidence>
<evidence type="ECO:0000259" key="3">
    <source>
        <dbReference type="Pfam" id="PF01408"/>
    </source>
</evidence>
<feature type="non-terminal residue" evidence="4">
    <location>
        <position position="346"/>
    </location>
</feature>
<dbReference type="Gene3D" id="3.40.50.720">
    <property type="entry name" value="NAD(P)-binding Rossmann-like Domain"/>
    <property type="match status" value="1"/>
</dbReference>
<dbReference type="Pfam" id="PF01408">
    <property type="entry name" value="GFO_IDH_MocA"/>
    <property type="match status" value="1"/>
</dbReference>
<sequence length="346" mass="38734">MKSPEEFPEENTSIESSSSDDQLGRRPGWGRRELFRALASVPVFGALAYGVWRKTSSGDEKRRKIFEELGVTGDAPAVIPEAISNPPSEKLRLGVVGYGGRGQAVMRGAGFAPTEWTDRQAEAARRNPRNQTFDTWMGQHDLNLELTSVCDLFDVYAERGLSASTNSTRPGNREQQLAKRYRTYEELLDSGNVDLIICATPDHWHSRVTMAAAERGIHVYCEKCLTRTEQEAHEVIAAIREAGIVFQLGHQNRQNEAHMKAKEICEKNILGPITLVETTTNRNDPVGAWVYAIHPEASPQTIDWAQYEAASPNPTGFSAERFFRWRCWFDYGTGLAGDLLSHEYDA</sequence>
<feature type="compositionally biased region" description="Polar residues" evidence="2">
    <location>
        <begin position="10"/>
        <end position="21"/>
    </location>
</feature>
<dbReference type="SUPFAM" id="SSF51735">
    <property type="entry name" value="NAD(P)-binding Rossmann-fold domains"/>
    <property type="match status" value="1"/>
</dbReference>
<feature type="domain" description="Gfo/Idh/MocA-like oxidoreductase N-terminal" evidence="3">
    <location>
        <begin position="163"/>
        <end position="250"/>
    </location>
</feature>
<evidence type="ECO:0000256" key="1">
    <source>
        <dbReference type="ARBA" id="ARBA00023002"/>
    </source>
</evidence>
<proteinExistence type="predicted"/>
<dbReference type="PANTHER" id="PTHR43818:SF11">
    <property type="entry name" value="BCDNA.GH03377"/>
    <property type="match status" value="1"/>
</dbReference>
<dbReference type="InterPro" id="IPR036291">
    <property type="entry name" value="NAD(P)-bd_dom_sf"/>
</dbReference>
<name>A0A381RY93_9ZZZZ</name>
<dbReference type="PANTHER" id="PTHR43818">
    <property type="entry name" value="BCDNA.GH03377"/>
    <property type="match status" value="1"/>
</dbReference>